<feature type="region of interest" description="Disordered" evidence="2">
    <location>
        <begin position="1"/>
        <end position="49"/>
    </location>
</feature>
<evidence type="ECO:0008006" key="5">
    <source>
        <dbReference type="Google" id="ProtNLM"/>
    </source>
</evidence>
<accession>A0A3R6Z8W4</accession>
<sequence length="355" mass="40305">MTDEIKISGNNQSSTNTPPNDSKNNQAQNPLLPPLSWTDKDPDPHDPYDYVKTDIPTEQTILIYLNHAQAGYLPHAATVDESGHIVPADIYNRKTHERVLPIAVMRQGEAGGVTFNFKILDETGRANLSDFYMLRFQGRTSQYNFVSSDEGFDPTQMSLGEFKWKPEEEVGLVSGKYVSAQIVLERQDRTTRSISLDFDLHIIPNDVAFPRPMAFYISEYQRGLANMKRLQDLADRHIGYTLDFFDNVITDALLEDKKRIDAALADFENKLSIENQKLTDLDTTFQNLKQKEIELSQQIEQKNLVTKENFSATFNAAVQSGDINLDNKIQDDNLKAEIDRLYETAESEEANNDGK</sequence>
<proteinExistence type="predicted"/>
<name>A0A3R6Z8W4_9LACO</name>
<keyword evidence="1" id="KW-0175">Coiled coil</keyword>
<dbReference type="RefSeq" id="WP_118910922.1">
    <property type="nucleotide sequence ID" value="NZ_QOCS01000014.1"/>
</dbReference>
<reference evidence="3 4" key="1">
    <citation type="submission" date="2018-07" db="EMBL/GenBank/DDBJ databases">
        <title>Genome sequences of six Lactobacillus spp. isolated from bumble bee guts.</title>
        <authorList>
            <person name="Motta E.V.S."/>
            <person name="Moran N.A."/>
        </authorList>
    </citation>
    <scope>NUCLEOTIDE SEQUENCE [LARGE SCALE GENOMIC DNA]</scope>
    <source>
        <strain evidence="3 4">LV-8.1</strain>
    </source>
</reference>
<dbReference type="EMBL" id="QOCS01000014">
    <property type="protein sequence ID" value="RHW46075.1"/>
    <property type="molecule type" value="Genomic_DNA"/>
</dbReference>
<dbReference type="AlphaFoldDB" id="A0A3R6Z8W4"/>
<evidence type="ECO:0000256" key="2">
    <source>
        <dbReference type="SAM" id="MobiDB-lite"/>
    </source>
</evidence>
<evidence type="ECO:0000313" key="4">
    <source>
        <dbReference type="Proteomes" id="UP000284822"/>
    </source>
</evidence>
<protein>
    <recommendedName>
        <fullName evidence="5">BppU N-terminal domain-containing protein</fullName>
    </recommendedName>
</protein>
<comment type="caution">
    <text evidence="3">The sequence shown here is derived from an EMBL/GenBank/DDBJ whole genome shotgun (WGS) entry which is preliminary data.</text>
</comment>
<feature type="compositionally biased region" description="Basic and acidic residues" evidence="2">
    <location>
        <begin position="38"/>
        <end position="49"/>
    </location>
</feature>
<dbReference type="Proteomes" id="UP000284822">
    <property type="component" value="Unassembled WGS sequence"/>
</dbReference>
<gene>
    <name evidence="3" type="ORF">DS832_06920</name>
</gene>
<evidence type="ECO:0000313" key="3">
    <source>
        <dbReference type="EMBL" id="RHW46075.1"/>
    </source>
</evidence>
<evidence type="ECO:0000256" key="1">
    <source>
        <dbReference type="SAM" id="Coils"/>
    </source>
</evidence>
<feature type="compositionally biased region" description="Polar residues" evidence="2">
    <location>
        <begin position="8"/>
        <end position="29"/>
    </location>
</feature>
<feature type="coiled-coil region" evidence="1">
    <location>
        <begin position="288"/>
        <end position="351"/>
    </location>
</feature>
<organism evidence="3 4">
    <name type="scientific">Bombilactobacillus bombi</name>
    <dbReference type="NCBI Taxonomy" id="1303590"/>
    <lineage>
        <taxon>Bacteria</taxon>
        <taxon>Bacillati</taxon>
        <taxon>Bacillota</taxon>
        <taxon>Bacilli</taxon>
        <taxon>Lactobacillales</taxon>
        <taxon>Lactobacillaceae</taxon>
        <taxon>Bombilactobacillus</taxon>
    </lineage>
</organism>